<evidence type="ECO:0000256" key="1">
    <source>
        <dbReference type="SAM" id="MobiDB-lite"/>
    </source>
</evidence>
<dbReference type="GO" id="GO:0003677">
    <property type="term" value="F:DNA binding"/>
    <property type="evidence" value="ECO:0007669"/>
    <property type="project" value="UniProtKB-KW"/>
</dbReference>
<feature type="compositionally biased region" description="Polar residues" evidence="1">
    <location>
        <begin position="140"/>
        <end position="150"/>
    </location>
</feature>
<name>A0A3A4KDY6_9NOCA</name>
<comment type="caution">
    <text evidence="2">The sequence shown here is derived from an EMBL/GenBank/DDBJ whole genome shotgun (WGS) entry which is preliminary data.</text>
</comment>
<proteinExistence type="predicted"/>
<dbReference type="Gene3D" id="3.30.1310.10">
    <property type="entry name" value="Nucleoid-associated protein YbaB-like domain"/>
    <property type="match status" value="1"/>
</dbReference>
<feature type="region of interest" description="Disordered" evidence="1">
    <location>
        <begin position="115"/>
        <end position="150"/>
    </location>
</feature>
<evidence type="ECO:0000313" key="3">
    <source>
        <dbReference type="Proteomes" id="UP000266677"/>
    </source>
</evidence>
<gene>
    <name evidence="2" type="ORF">D5S18_23160</name>
</gene>
<dbReference type="OrthoDB" id="4549950at2"/>
<accession>A0A3A4KDY6</accession>
<dbReference type="InterPro" id="IPR036894">
    <property type="entry name" value="YbaB-like_sf"/>
</dbReference>
<keyword evidence="3" id="KW-1185">Reference proteome</keyword>
<dbReference type="Proteomes" id="UP000266677">
    <property type="component" value="Unassembled WGS sequence"/>
</dbReference>
<dbReference type="RefSeq" id="WP_120043185.1">
    <property type="nucleotide sequence ID" value="NZ_QZFU01000029.1"/>
</dbReference>
<dbReference type="InterPro" id="IPR004401">
    <property type="entry name" value="YbaB/EbfC"/>
</dbReference>
<dbReference type="EMBL" id="QZFU01000029">
    <property type="protein sequence ID" value="RJO72081.1"/>
    <property type="molecule type" value="Genomic_DNA"/>
</dbReference>
<dbReference type="Pfam" id="PF02575">
    <property type="entry name" value="YbaB_DNA_bd"/>
    <property type="match status" value="1"/>
</dbReference>
<sequence length="150" mass="16285">MPNERAREDMLEIMDDFEQQMELISRLGAERARIIGRASVRGKRVTVAVNAEGALIDTRFSADIDDLDYAEIASAVTEAARLAAADAAAQARELMTPLLVQRARLPKLSDLIEGMPDLSGRVPTAPQREEPAAGGEESYRQSGGVTDSSW</sequence>
<organism evidence="2 3">
    <name type="scientific">Nocardia panacis</name>
    <dbReference type="NCBI Taxonomy" id="2340916"/>
    <lineage>
        <taxon>Bacteria</taxon>
        <taxon>Bacillati</taxon>
        <taxon>Actinomycetota</taxon>
        <taxon>Actinomycetes</taxon>
        <taxon>Mycobacteriales</taxon>
        <taxon>Nocardiaceae</taxon>
        <taxon>Nocardia</taxon>
    </lineage>
</organism>
<dbReference type="AlphaFoldDB" id="A0A3A4KDY6"/>
<keyword evidence="2" id="KW-0238">DNA-binding</keyword>
<reference evidence="2 3" key="1">
    <citation type="submission" date="2018-09" db="EMBL/GenBank/DDBJ databases">
        <title>YIM PH21274 draft genome.</title>
        <authorList>
            <person name="Miao C."/>
        </authorList>
    </citation>
    <scope>NUCLEOTIDE SEQUENCE [LARGE SCALE GENOMIC DNA]</scope>
    <source>
        <strain evidence="2 3">YIM PH 21724</strain>
    </source>
</reference>
<dbReference type="SUPFAM" id="SSF82607">
    <property type="entry name" value="YbaB-like"/>
    <property type="match status" value="1"/>
</dbReference>
<protein>
    <submittedName>
        <fullName evidence="2">YbaB/EbfC family DNA-binding protein</fullName>
    </submittedName>
</protein>
<evidence type="ECO:0000313" key="2">
    <source>
        <dbReference type="EMBL" id="RJO72081.1"/>
    </source>
</evidence>